<dbReference type="KEGG" id="dfg:B0537_14635"/>
<dbReference type="InterPro" id="IPR012854">
    <property type="entry name" value="Cu_amine_oxidase-like_N"/>
</dbReference>
<dbReference type="EMBL" id="CP019698">
    <property type="protein sequence ID" value="AQS60202.1"/>
    <property type="molecule type" value="Genomic_DNA"/>
</dbReference>
<dbReference type="SUPFAM" id="SSF55383">
    <property type="entry name" value="Copper amine oxidase, domain N"/>
    <property type="match status" value="1"/>
</dbReference>
<name>A0A1S6IZK3_9FIRM</name>
<dbReference type="RefSeq" id="WP_077715236.1">
    <property type="nucleotide sequence ID" value="NZ_CP019698.1"/>
</dbReference>
<dbReference type="InterPro" id="IPR036582">
    <property type="entry name" value="Mao_N_sf"/>
</dbReference>
<accession>A0A1S6IZK3</accession>
<dbReference type="AlphaFoldDB" id="A0A1S6IZK3"/>
<protein>
    <recommendedName>
        <fullName evidence="2">Copper amine oxidase-like N-terminal domain-containing protein</fullName>
    </recommendedName>
</protein>
<keyword evidence="4" id="KW-1185">Reference proteome</keyword>
<sequence>MPRKAIFILLFCLIMLPLVPACADAYIALDGKVLDWQGGVWLEGKCMVPVRPIFQELGYKLTSDMEQGVVQANKGQEKIVIHLWQPKVLHNGSEFSGAGIPQLIEGRTMLYAEDLSRLLGLTLSQEPASNAISFFTKPEMTQEGIVGHLFTADRMYLRAEYYNNQDFLIEHHVAPSPVLVTKYDLEQLLGNYWSPVYIDRLWQDGSEQGRYVGFYSEGSIPLSYSKEIFVSEITPTGARVEVTMPDWWEEDLNNLYKLIYTLSLDEQGRLVITDLKYLE</sequence>
<gene>
    <name evidence="3" type="ORF">B0537_14635</name>
</gene>
<dbReference type="OrthoDB" id="1786269at2"/>
<keyword evidence="1" id="KW-0732">Signal</keyword>
<feature type="chain" id="PRO_5012051701" description="Copper amine oxidase-like N-terminal domain-containing protein" evidence="1">
    <location>
        <begin position="24"/>
        <end position="279"/>
    </location>
</feature>
<dbReference type="STRING" id="1833852.B0537_14635"/>
<evidence type="ECO:0000313" key="3">
    <source>
        <dbReference type="EMBL" id="AQS60202.1"/>
    </source>
</evidence>
<evidence type="ECO:0000259" key="2">
    <source>
        <dbReference type="Pfam" id="PF07833"/>
    </source>
</evidence>
<organism evidence="3 4">
    <name type="scientific">Desulforamulus ferrireducens</name>
    <dbReference type="NCBI Taxonomy" id="1833852"/>
    <lineage>
        <taxon>Bacteria</taxon>
        <taxon>Bacillati</taxon>
        <taxon>Bacillota</taxon>
        <taxon>Clostridia</taxon>
        <taxon>Eubacteriales</taxon>
        <taxon>Peptococcaceae</taxon>
        <taxon>Desulforamulus</taxon>
    </lineage>
</organism>
<dbReference type="Proteomes" id="UP000189464">
    <property type="component" value="Chromosome"/>
</dbReference>
<feature type="domain" description="Copper amine oxidase-like N-terminal" evidence="2">
    <location>
        <begin position="43"/>
        <end position="132"/>
    </location>
</feature>
<evidence type="ECO:0000313" key="4">
    <source>
        <dbReference type="Proteomes" id="UP000189464"/>
    </source>
</evidence>
<evidence type="ECO:0000256" key="1">
    <source>
        <dbReference type="SAM" id="SignalP"/>
    </source>
</evidence>
<reference evidence="3 4" key="1">
    <citation type="journal article" date="2016" name="Int. J. Syst. Evol. Microbiol.">
        <title>Desulfotomaculum ferrireducens sp. nov., a moderately thermophilic sulfate-reducing and dissimilatory Fe(III)-reducing bacterium isolated from compost.</title>
        <authorList>
            <person name="Yang G."/>
            <person name="Guo J."/>
            <person name="Zhuang L."/>
            <person name="Yuan Y."/>
            <person name="Zhou S."/>
        </authorList>
    </citation>
    <scope>NUCLEOTIDE SEQUENCE [LARGE SCALE GENOMIC DNA]</scope>
    <source>
        <strain evidence="3 4">GSS09</strain>
    </source>
</reference>
<dbReference type="Pfam" id="PF07833">
    <property type="entry name" value="Cu_amine_oxidN1"/>
    <property type="match status" value="1"/>
</dbReference>
<proteinExistence type="predicted"/>
<dbReference type="Gene3D" id="3.30.457.10">
    <property type="entry name" value="Copper amine oxidase-like, N-terminal domain"/>
    <property type="match status" value="1"/>
</dbReference>
<feature type="signal peptide" evidence="1">
    <location>
        <begin position="1"/>
        <end position="23"/>
    </location>
</feature>